<protein>
    <recommendedName>
        <fullName evidence="1">DUF4412 domain-containing protein</fullName>
    </recommendedName>
</protein>
<dbReference type="EMBL" id="UOFH01000015">
    <property type="protein sequence ID" value="VAW58533.1"/>
    <property type="molecule type" value="Genomic_DNA"/>
</dbReference>
<dbReference type="AlphaFoldDB" id="A0A3B0X202"/>
<organism evidence="2">
    <name type="scientific">hydrothermal vent metagenome</name>
    <dbReference type="NCBI Taxonomy" id="652676"/>
    <lineage>
        <taxon>unclassified sequences</taxon>
        <taxon>metagenomes</taxon>
        <taxon>ecological metagenomes</taxon>
    </lineage>
</organism>
<gene>
    <name evidence="2" type="ORF">MNBD_GAMMA08-921</name>
</gene>
<sequence length="252" mass="28857">MNVKFLLLTIFITGAANADITDKQFSADAVMTIPGQPKTTSKLYVGDNVVRTEVNTQNGLIVDIVYPLEGKLIKLNPQLKQYVEIPIEKQTNSLQAKTNPCYQLQNANCTQLGEENINGQKTQKWQIITQQQGRNIRTLHWVDVERQLAVREFFDDGSMAEMVLEKNETVNKRNTEKWVRTLSRPDGSSVYSFQWYDPKLKISIREELPGGYIRELKNIKTGSQKKSLFKIPKGYSVMKPPKNTNQTSQFKR</sequence>
<evidence type="ECO:0000259" key="1">
    <source>
        <dbReference type="Pfam" id="PF14371"/>
    </source>
</evidence>
<dbReference type="InterPro" id="IPR025524">
    <property type="entry name" value="DUF4412"/>
</dbReference>
<name>A0A3B0X202_9ZZZZ</name>
<proteinExistence type="predicted"/>
<feature type="domain" description="DUF4412" evidence="1">
    <location>
        <begin position="31"/>
        <end position="235"/>
    </location>
</feature>
<reference evidence="2" key="1">
    <citation type="submission" date="2018-06" db="EMBL/GenBank/DDBJ databases">
        <authorList>
            <person name="Zhirakovskaya E."/>
        </authorList>
    </citation>
    <scope>NUCLEOTIDE SEQUENCE</scope>
</reference>
<accession>A0A3B0X202</accession>
<dbReference type="Pfam" id="PF14371">
    <property type="entry name" value="DUF4412"/>
    <property type="match status" value="1"/>
</dbReference>
<evidence type="ECO:0000313" key="2">
    <source>
        <dbReference type="EMBL" id="VAW58533.1"/>
    </source>
</evidence>